<dbReference type="Proteomes" id="UP000546252">
    <property type="component" value="Unassembled WGS sequence"/>
</dbReference>
<dbReference type="RefSeq" id="WP_058888110.1">
    <property type="nucleotide sequence ID" value="NZ_BAAAKT010000004.1"/>
</dbReference>
<evidence type="ECO:0008006" key="5">
    <source>
        <dbReference type="Google" id="ProtNLM"/>
    </source>
</evidence>
<dbReference type="EMBL" id="LQBM01000002">
    <property type="protein sequence ID" value="KUG59877.1"/>
    <property type="molecule type" value="Genomic_DNA"/>
</dbReference>
<reference evidence="3" key="2">
    <citation type="submission" date="2015-12" db="EMBL/GenBank/DDBJ databases">
        <authorList>
            <person name="Nair G.R."/>
            <person name="Kaur G."/>
            <person name="Mayilraj S."/>
        </authorList>
    </citation>
    <scope>NUCLEOTIDE SEQUENCE [LARGE SCALE GENOMIC DNA]</scope>
    <source>
        <strain evidence="3">CD08_7</strain>
    </source>
</reference>
<evidence type="ECO:0000313" key="1">
    <source>
        <dbReference type="EMBL" id="KUG59877.1"/>
    </source>
</evidence>
<dbReference type="Proteomes" id="UP000054023">
    <property type="component" value="Unassembled WGS sequence"/>
</dbReference>
<proteinExistence type="predicted"/>
<reference evidence="1" key="1">
    <citation type="submission" date="2015-12" db="EMBL/GenBank/DDBJ databases">
        <authorList>
            <person name="Shamseldin A."/>
            <person name="Moawad H."/>
            <person name="Abd El-Rahim W.M."/>
            <person name="Sadowsky M.J."/>
        </authorList>
    </citation>
    <scope>NUCLEOTIDE SEQUENCE [LARGE SCALE GENOMIC DNA]</scope>
    <source>
        <strain evidence="1">CD08_7</strain>
    </source>
</reference>
<dbReference type="EMBL" id="JACJIH010000001">
    <property type="protein sequence ID" value="MBA8921765.1"/>
    <property type="molecule type" value="Genomic_DNA"/>
</dbReference>
<evidence type="ECO:0000313" key="4">
    <source>
        <dbReference type="Proteomes" id="UP000546252"/>
    </source>
</evidence>
<protein>
    <recommendedName>
        <fullName evidence="5">DUF4235 domain-containing protein</fullName>
    </recommendedName>
</protein>
<sequence length="89" mass="9441">MDKLLDKGMALGISLAGGFVATRIFDFVWKQATGDDAPRVANDEMTLKRALAFSIGSAAVSATVQVLSQRGASSTVKKLRKKVGDRAEV</sequence>
<accession>A0A0W8IJ29</accession>
<evidence type="ECO:0000313" key="3">
    <source>
        <dbReference type="Proteomes" id="UP000054023"/>
    </source>
</evidence>
<evidence type="ECO:0000313" key="2">
    <source>
        <dbReference type="EMBL" id="MBA8921765.1"/>
    </source>
</evidence>
<name>A0A0W8IJ29_9MICC</name>
<keyword evidence="3" id="KW-1185">Reference proteome</keyword>
<reference evidence="2 4" key="3">
    <citation type="submission" date="2020-08" db="EMBL/GenBank/DDBJ databases">
        <title>Sequencing the genomes of 1000 actinobacteria strains.</title>
        <authorList>
            <person name="Klenk H.-P."/>
        </authorList>
    </citation>
    <scope>NUCLEOTIDE SEQUENCE [LARGE SCALE GENOMIC DNA]</scope>
    <source>
        <strain evidence="2 4">DSM 19081</strain>
    </source>
</reference>
<dbReference type="OrthoDB" id="3268522at2"/>
<gene>
    <name evidence="1" type="ORF">AVL63_12580</name>
    <name evidence="2" type="ORF">HNR24_001698</name>
</gene>
<organism evidence="1 3">
    <name type="scientific">Nesterenkonia jeotgali</name>
    <dbReference type="NCBI Taxonomy" id="317018"/>
    <lineage>
        <taxon>Bacteria</taxon>
        <taxon>Bacillati</taxon>
        <taxon>Actinomycetota</taxon>
        <taxon>Actinomycetes</taxon>
        <taxon>Micrococcales</taxon>
        <taxon>Micrococcaceae</taxon>
        <taxon>Nesterenkonia</taxon>
    </lineage>
</organism>
<dbReference type="AlphaFoldDB" id="A0A0W8IJ29"/>
<comment type="caution">
    <text evidence="1">The sequence shown here is derived from an EMBL/GenBank/DDBJ whole genome shotgun (WGS) entry which is preliminary data.</text>
</comment>
<dbReference type="STRING" id="317018.AVL63_12580"/>
<dbReference type="InterPro" id="IPR025329">
    <property type="entry name" value="DUF4235"/>
</dbReference>
<dbReference type="Pfam" id="PF14019">
    <property type="entry name" value="DUF4235"/>
    <property type="match status" value="1"/>
</dbReference>